<dbReference type="SUPFAM" id="SSF51197">
    <property type="entry name" value="Clavaminate synthase-like"/>
    <property type="match status" value="1"/>
</dbReference>
<proteinExistence type="predicted"/>
<comment type="caution">
    <text evidence="5">The sequence shown here is derived from an EMBL/GenBank/DDBJ whole genome shotgun (WGS) entry which is preliminary data.</text>
</comment>
<dbReference type="PANTHER" id="PTHR10696">
    <property type="entry name" value="GAMMA-BUTYROBETAINE HYDROXYLASE-RELATED"/>
    <property type="match status" value="1"/>
</dbReference>
<gene>
    <name evidence="5" type="ORF">JI739_03735</name>
</gene>
<sequence length="316" mass="35321">MGEELGARGYVLCHDPDALDASLDEVSFCERLFGQRPIRFQRMLIEPDLAGNQRSLPKTKVAGDLHNDCAHPGMPPHVQVMICERQARTGGASFVLDLWPVLERIEREDPSLFGGLFRVPRAMPSGHMTRYGTTWSYSRGDLVCLHPSRVRTGRVGKGFQHFVDAAAPVAFRCAPGDFYVNNNHRCLHGREAFDDPSRRFVRLLYWFGKPMKAPLRFLESARDGSNSLAQQLSDRPSWVRQVFGADATGLHPNATSRYSALLETFARPTNCDAWAGQGQQLLIWQEALLSQLWQLCCQHAGQDFDLAALAGILDKG</sequence>
<dbReference type="Pfam" id="PF02668">
    <property type="entry name" value="TauD"/>
    <property type="match status" value="2"/>
</dbReference>
<comment type="cofactor">
    <cofactor evidence="1">
        <name>Fe(2+)</name>
        <dbReference type="ChEBI" id="CHEBI:29033"/>
    </cofactor>
</comment>
<dbReference type="InterPro" id="IPR050411">
    <property type="entry name" value="AlphaKG_dependent_hydroxylases"/>
</dbReference>
<keyword evidence="5" id="KW-0223">Dioxygenase</keyword>
<evidence type="ECO:0000256" key="1">
    <source>
        <dbReference type="ARBA" id="ARBA00001954"/>
    </source>
</evidence>
<keyword evidence="3" id="KW-0045">Antibiotic biosynthesis</keyword>
<feature type="domain" description="TauD/TfdA-like" evidence="4">
    <location>
        <begin position="163"/>
        <end position="203"/>
    </location>
</feature>
<evidence type="ECO:0000313" key="5">
    <source>
        <dbReference type="EMBL" id="MBL0419453.1"/>
    </source>
</evidence>
<dbReference type="AlphaFoldDB" id="A0A937D518"/>
<dbReference type="GO" id="GO:0017000">
    <property type="term" value="P:antibiotic biosynthetic process"/>
    <property type="evidence" value="ECO:0007669"/>
    <property type="project" value="UniProtKB-KW"/>
</dbReference>
<evidence type="ECO:0000313" key="6">
    <source>
        <dbReference type="Proteomes" id="UP000613011"/>
    </source>
</evidence>
<keyword evidence="2" id="KW-0560">Oxidoreductase</keyword>
<evidence type="ECO:0000259" key="4">
    <source>
        <dbReference type="Pfam" id="PF02668"/>
    </source>
</evidence>
<dbReference type="RefSeq" id="WP_201682482.1">
    <property type="nucleotide sequence ID" value="NZ_JAEQNA010000001.1"/>
</dbReference>
<dbReference type="PANTHER" id="PTHR10696:SF56">
    <property type="entry name" value="TAUD_TFDA-LIKE DOMAIN-CONTAINING PROTEIN"/>
    <property type="match status" value="1"/>
</dbReference>
<name>A0A937D518_9BURK</name>
<feature type="domain" description="TauD/TfdA-like" evidence="4">
    <location>
        <begin position="33"/>
        <end position="154"/>
    </location>
</feature>
<evidence type="ECO:0000256" key="3">
    <source>
        <dbReference type="ARBA" id="ARBA00023194"/>
    </source>
</evidence>
<dbReference type="InterPro" id="IPR003819">
    <property type="entry name" value="TauD/TfdA-like"/>
</dbReference>
<dbReference type="EMBL" id="JAEQNA010000001">
    <property type="protein sequence ID" value="MBL0419453.1"/>
    <property type="molecule type" value="Genomic_DNA"/>
</dbReference>
<dbReference type="Gene3D" id="3.60.130.10">
    <property type="entry name" value="Clavaminate synthase-like"/>
    <property type="match status" value="1"/>
</dbReference>
<dbReference type="InterPro" id="IPR042098">
    <property type="entry name" value="TauD-like_sf"/>
</dbReference>
<dbReference type="Proteomes" id="UP000613011">
    <property type="component" value="Unassembled WGS sequence"/>
</dbReference>
<protein>
    <submittedName>
        <fullName evidence="5">TauD/TfdA family dioxygenase</fullName>
    </submittedName>
</protein>
<keyword evidence="6" id="KW-1185">Reference proteome</keyword>
<organism evidence="5 6">
    <name type="scientific">Ramlibacter aurantiacus</name>
    <dbReference type="NCBI Taxonomy" id="2801330"/>
    <lineage>
        <taxon>Bacteria</taxon>
        <taxon>Pseudomonadati</taxon>
        <taxon>Pseudomonadota</taxon>
        <taxon>Betaproteobacteria</taxon>
        <taxon>Burkholderiales</taxon>
        <taxon>Comamonadaceae</taxon>
        <taxon>Ramlibacter</taxon>
    </lineage>
</organism>
<accession>A0A937D518</accession>
<reference evidence="5" key="1">
    <citation type="submission" date="2021-01" db="EMBL/GenBank/DDBJ databases">
        <title>Ramlibacter sp. strain AW1 16S ribosomal RNA gene Genome sequencing and assembly.</title>
        <authorList>
            <person name="Kang M."/>
        </authorList>
    </citation>
    <scope>NUCLEOTIDE SEQUENCE</scope>
    <source>
        <strain evidence="5">AW1</strain>
    </source>
</reference>
<evidence type="ECO:0000256" key="2">
    <source>
        <dbReference type="ARBA" id="ARBA00023002"/>
    </source>
</evidence>
<dbReference type="GO" id="GO:0016706">
    <property type="term" value="F:2-oxoglutarate-dependent dioxygenase activity"/>
    <property type="evidence" value="ECO:0007669"/>
    <property type="project" value="UniProtKB-ARBA"/>
</dbReference>